<evidence type="ECO:0000256" key="1">
    <source>
        <dbReference type="ARBA" id="ARBA00004117"/>
    </source>
</evidence>
<keyword evidence="4 6" id="KW-0975">Bacterial flagellum</keyword>
<evidence type="ECO:0000256" key="5">
    <source>
        <dbReference type="ARBA" id="ARBA00024934"/>
    </source>
</evidence>
<evidence type="ECO:0000256" key="4">
    <source>
        <dbReference type="ARBA" id="ARBA00023143"/>
    </source>
</evidence>
<evidence type="ECO:0000256" key="3">
    <source>
        <dbReference type="ARBA" id="ARBA00014376"/>
    </source>
</evidence>
<name>A0A4R2TQH4_9FIRM</name>
<keyword evidence="8" id="KW-0969">Cilium</keyword>
<comment type="similarity">
    <text evidence="2 6">Belongs to the flagella basal body rod proteins family.</text>
</comment>
<evidence type="ECO:0000256" key="6">
    <source>
        <dbReference type="PIRNR" id="PIRNR002889"/>
    </source>
</evidence>
<gene>
    <name evidence="8" type="ORF">EDD79_100432</name>
</gene>
<dbReference type="PROSITE" id="PS00588">
    <property type="entry name" value="FLAGELLA_BB_ROD"/>
    <property type="match status" value="1"/>
</dbReference>
<keyword evidence="8" id="KW-0966">Cell projection</keyword>
<dbReference type="AlphaFoldDB" id="A0A4R2TQH4"/>
<reference evidence="8 9" key="1">
    <citation type="submission" date="2019-03" db="EMBL/GenBank/DDBJ databases">
        <title>Genomic Encyclopedia of Type Strains, Phase IV (KMG-IV): sequencing the most valuable type-strain genomes for metagenomic binning, comparative biology and taxonomic classification.</title>
        <authorList>
            <person name="Goeker M."/>
        </authorList>
    </citation>
    <scope>NUCLEOTIDE SEQUENCE [LARGE SCALE GENOMIC DNA]</scope>
    <source>
        <strain evidence="8 9">DSM 100013</strain>
    </source>
</reference>
<evidence type="ECO:0000256" key="2">
    <source>
        <dbReference type="ARBA" id="ARBA00009677"/>
    </source>
</evidence>
<evidence type="ECO:0000259" key="7">
    <source>
        <dbReference type="Pfam" id="PF00460"/>
    </source>
</evidence>
<dbReference type="EMBL" id="SLYC01000004">
    <property type="protein sequence ID" value="TCQ05851.1"/>
    <property type="molecule type" value="Genomic_DNA"/>
</dbReference>
<keyword evidence="8" id="KW-0282">Flagellum</keyword>
<protein>
    <recommendedName>
        <fullName evidence="3 6">Flagellar basal body rod protein FlgB</fullName>
    </recommendedName>
</protein>
<dbReference type="Proteomes" id="UP000295504">
    <property type="component" value="Unassembled WGS sequence"/>
</dbReference>
<dbReference type="Pfam" id="PF00460">
    <property type="entry name" value="Flg_bb_rod"/>
    <property type="match status" value="1"/>
</dbReference>
<evidence type="ECO:0000313" key="8">
    <source>
        <dbReference type="EMBL" id="TCQ05851.1"/>
    </source>
</evidence>
<dbReference type="InterPro" id="IPR001444">
    <property type="entry name" value="Flag_bb_rod_N"/>
</dbReference>
<dbReference type="InterPro" id="IPR019776">
    <property type="entry name" value="Flagellar_basal_body_rod_CS"/>
</dbReference>
<dbReference type="NCBIfam" id="TIGR01396">
    <property type="entry name" value="FlgB"/>
    <property type="match status" value="1"/>
</dbReference>
<keyword evidence="9" id="KW-1185">Reference proteome</keyword>
<proteinExistence type="inferred from homology"/>
<comment type="subunit">
    <text evidence="6">The basal body constitutes a major portion of the flagellar organelle and consists of a number of rings mounted on a central rod.</text>
</comment>
<comment type="subcellular location">
    <subcellularLocation>
        <location evidence="1 6">Bacterial flagellum basal body</location>
    </subcellularLocation>
</comment>
<dbReference type="InterPro" id="IPR006300">
    <property type="entry name" value="FlgB"/>
</dbReference>
<evidence type="ECO:0000313" key="9">
    <source>
        <dbReference type="Proteomes" id="UP000295504"/>
    </source>
</evidence>
<dbReference type="GO" id="GO:0030694">
    <property type="term" value="C:bacterial-type flagellum basal body, rod"/>
    <property type="evidence" value="ECO:0007669"/>
    <property type="project" value="InterPro"/>
</dbReference>
<dbReference type="GO" id="GO:0071978">
    <property type="term" value="P:bacterial-type flagellum-dependent swarming motility"/>
    <property type="evidence" value="ECO:0007669"/>
    <property type="project" value="TreeGrafter"/>
</dbReference>
<comment type="caution">
    <text evidence="8">The sequence shown here is derived from an EMBL/GenBank/DDBJ whole genome shotgun (WGS) entry which is preliminary data.</text>
</comment>
<dbReference type="PANTHER" id="PTHR30435:SF12">
    <property type="entry name" value="FLAGELLAR BASAL BODY ROD PROTEIN FLGB"/>
    <property type="match status" value="1"/>
</dbReference>
<accession>A0A4R2TQH4</accession>
<organism evidence="8 9">
    <name type="scientific">Serpentinicella alkaliphila</name>
    <dbReference type="NCBI Taxonomy" id="1734049"/>
    <lineage>
        <taxon>Bacteria</taxon>
        <taxon>Bacillati</taxon>
        <taxon>Bacillota</taxon>
        <taxon>Clostridia</taxon>
        <taxon>Peptostreptococcales</taxon>
        <taxon>Natronincolaceae</taxon>
        <taxon>Serpentinicella</taxon>
    </lineage>
</organism>
<comment type="function">
    <text evidence="5 6">Structural component of flagellum, the bacterial motility apparatus. Part of the rod structure of flagellar basal body.</text>
</comment>
<dbReference type="PANTHER" id="PTHR30435">
    <property type="entry name" value="FLAGELLAR PROTEIN"/>
    <property type="match status" value="1"/>
</dbReference>
<feature type="domain" description="Flagellar basal body rod protein N-terminal" evidence="7">
    <location>
        <begin position="14"/>
        <end position="40"/>
    </location>
</feature>
<sequence>MVLNNMFKDVDILTKGLNASWKRNEVISNNIANVNTPNYKKMEVKFEELLKNQLNNKVLKGANTNERHIPIGNNRDLNYKVSTNKDYSTRRDGNNVDIDIEMADMAKNDIYYRTLSTQLNNKVQRIKLVISEGKR</sequence>
<dbReference type="PIRSF" id="PIRSF002889">
    <property type="entry name" value="Rod_FlgB"/>
    <property type="match status" value="1"/>
</dbReference>